<keyword evidence="1" id="KW-0547">Nucleotide-binding</keyword>
<reference evidence="3 4" key="1">
    <citation type="journal article" date="2019" name="Gigascience">
        <title>Whole-genome sequence of the oriental lung fluke Paragonimus westermani.</title>
        <authorList>
            <person name="Oey H."/>
            <person name="Zakrzewski M."/>
            <person name="Narain K."/>
            <person name="Devi K.R."/>
            <person name="Agatsuma T."/>
            <person name="Nawaratna S."/>
            <person name="Gobert G.N."/>
            <person name="Jones M.K."/>
            <person name="Ragan M.A."/>
            <person name="McManus D.P."/>
            <person name="Krause L."/>
        </authorList>
    </citation>
    <scope>NUCLEOTIDE SEQUENCE [LARGE SCALE GENOMIC DNA]</scope>
    <source>
        <strain evidence="3 4">IND2009</strain>
    </source>
</reference>
<accession>A0A5J4NA98</accession>
<name>A0A5J4NA98_9TREM</name>
<proteinExistence type="predicted"/>
<dbReference type="GO" id="GO:0016887">
    <property type="term" value="F:ATP hydrolysis activity"/>
    <property type="evidence" value="ECO:0007669"/>
    <property type="project" value="InterPro"/>
</dbReference>
<organism evidence="3 4">
    <name type="scientific">Paragonimus westermani</name>
    <dbReference type="NCBI Taxonomy" id="34504"/>
    <lineage>
        <taxon>Eukaryota</taxon>
        <taxon>Metazoa</taxon>
        <taxon>Spiralia</taxon>
        <taxon>Lophotrochozoa</taxon>
        <taxon>Platyhelminthes</taxon>
        <taxon>Trematoda</taxon>
        <taxon>Digenea</taxon>
        <taxon>Plagiorchiida</taxon>
        <taxon>Troglotremata</taxon>
        <taxon>Troglotrematidae</taxon>
        <taxon>Paragonimus</taxon>
    </lineage>
</organism>
<comment type="caution">
    <text evidence="3">The sequence shown here is derived from an EMBL/GenBank/DDBJ whole genome shotgun (WGS) entry which is preliminary data.</text>
</comment>
<keyword evidence="4" id="KW-1185">Reference proteome</keyword>
<dbReference type="PANTHER" id="PTHR12169:SF6">
    <property type="entry name" value="AFG1-LIKE ATPASE"/>
    <property type="match status" value="1"/>
</dbReference>
<keyword evidence="2" id="KW-0067">ATP-binding</keyword>
<feature type="non-terminal residue" evidence="3">
    <location>
        <position position="1"/>
    </location>
</feature>
<dbReference type="PANTHER" id="PTHR12169">
    <property type="entry name" value="ATPASE N2B"/>
    <property type="match status" value="1"/>
</dbReference>
<gene>
    <name evidence="3" type="ORF">DEA37_0001417</name>
</gene>
<dbReference type="NCBIfam" id="NF040713">
    <property type="entry name" value="ZapE"/>
    <property type="match status" value="1"/>
</dbReference>
<dbReference type="GO" id="GO:0005739">
    <property type="term" value="C:mitochondrion"/>
    <property type="evidence" value="ECO:0007669"/>
    <property type="project" value="TreeGrafter"/>
</dbReference>
<dbReference type="GO" id="GO:0005524">
    <property type="term" value="F:ATP binding"/>
    <property type="evidence" value="ECO:0007669"/>
    <property type="project" value="UniProtKB-KW"/>
</dbReference>
<dbReference type="AlphaFoldDB" id="A0A5J4NA98"/>
<evidence type="ECO:0000313" key="3">
    <source>
        <dbReference type="EMBL" id="KAA3672521.1"/>
    </source>
</evidence>
<sequence>PLGAADYLKLASHFHTILLRDVPELGPFRLASLKRFTLLIDILYDNHVRLLVAAHRPCSSLVCGENHKSLNLLDNHRQLIDDLGLSMKQCLVLNLDSPIDYRHELMSINDESEFNVYYVYDQTPDADSRLDKWFIKLAADDGHLGPPVRTSLDVYGRSVVFSHTGNGVAMCSFGELCDQPLGAADYLKLASHFHTILLRDVPELGPFRLASLKRFTLLIDILYDNHVRLLVAAHRPCSSLVCGENHKSLNLLDNHRQLIDDLGLSMNGQKTPDVTLFTGAEDMFAFARTLSRLKEMCTLAYWHRSGPKRSTD</sequence>
<dbReference type="EMBL" id="QNGE01004809">
    <property type="protein sequence ID" value="KAA3672521.1"/>
    <property type="molecule type" value="Genomic_DNA"/>
</dbReference>
<evidence type="ECO:0000256" key="2">
    <source>
        <dbReference type="ARBA" id="ARBA00022840"/>
    </source>
</evidence>
<dbReference type="Pfam" id="PF03969">
    <property type="entry name" value="AFG1_ATPase"/>
    <property type="match status" value="2"/>
</dbReference>
<protein>
    <submittedName>
        <fullName evidence="3">Peroxisome-assembly ATPase</fullName>
    </submittedName>
</protein>
<dbReference type="Proteomes" id="UP000324629">
    <property type="component" value="Unassembled WGS sequence"/>
</dbReference>
<evidence type="ECO:0000256" key="1">
    <source>
        <dbReference type="ARBA" id="ARBA00022741"/>
    </source>
</evidence>
<dbReference type="InterPro" id="IPR005654">
    <property type="entry name" value="ATPase_AFG1-like"/>
</dbReference>
<evidence type="ECO:0000313" key="4">
    <source>
        <dbReference type="Proteomes" id="UP000324629"/>
    </source>
</evidence>